<name>A0AAC9HKF1_NEOTH</name>
<dbReference type="EMBL" id="CP017019">
    <property type="protein sequence ID" value="AOQ24756.1"/>
    <property type="molecule type" value="Genomic_DNA"/>
</dbReference>
<dbReference type="Proteomes" id="UP000094598">
    <property type="component" value="Chromosome"/>
</dbReference>
<evidence type="ECO:0000313" key="3">
    <source>
        <dbReference type="Proteomes" id="UP000094598"/>
    </source>
</evidence>
<evidence type="ECO:0000313" key="4">
    <source>
        <dbReference type="Proteomes" id="UP000322283"/>
    </source>
</evidence>
<evidence type="ECO:0008006" key="5">
    <source>
        <dbReference type="Google" id="ProtNLM"/>
    </source>
</evidence>
<reference evidence="2 4" key="2">
    <citation type="submission" date="2019-05" db="EMBL/GenBank/DDBJ databases">
        <title>Genome sequence of Moorella thermoacetica ATCC 33924.</title>
        <authorList>
            <person name="Poehlein A."/>
            <person name="Bengelsdorf F.R."/>
            <person name="Duerre P."/>
            <person name="Daniel R."/>
        </authorList>
    </citation>
    <scope>NUCLEOTIDE SEQUENCE [LARGE SCALE GENOMIC DNA]</scope>
    <source>
        <strain evidence="2 4">ATCC 33924</strain>
    </source>
</reference>
<sequence>MKSLSITSGALYDIDDIIYFLECPLKYHFYSQLKKLKLTPDVKKKLQDVVKQTAFHLYYRLLVDQAIPSFAYLADNFNNLWYPVRPPLKNLLPYLWGGYADKQKYAVQGMESLYEFYQHEKQKEQFVIAVNQDFVVEAGDVHLKGCFDLIREVDNILEVVLMVYNPPAKINLERDIRLTAISYAFHHLYKLPHVRLNLFSLQPIQEIYTTRNVNDYLFFNEVVARVVTSIQQASYYPRISSECAECFFHFACQLWPNLPPLAEIIKTKGAVKK</sequence>
<keyword evidence="4" id="KW-1185">Reference proteome</keyword>
<reference evidence="1 3" key="1">
    <citation type="submission" date="2016-08" db="EMBL/GenBank/DDBJ databases">
        <title>Moorella thermoacetica DSM 103132.</title>
        <authorList>
            <person name="Jendresen C.B."/>
            <person name="Redl S.M."/>
            <person name="Jensen T.O."/>
            <person name="Nielsen A.T."/>
        </authorList>
    </citation>
    <scope>NUCLEOTIDE SEQUENCE [LARGE SCALE GENOMIC DNA]</scope>
    <source>
        <strain evidence="1 3">DSM 103132</strain>
    </source>
</reference>
<dbReference type="Proteomes" id="UP000322283">
    <property type="component" value="Unassembled WGS sequence"/>
</dbReference>
<evidence type="ECO:0000313" key="2">
    <source>
        <dbReference type="EMBL" id="TYL15706.1"/>
    </source>
</evidence>
<dbReference type="AlphaFoldDB" id="A0AAC9HKF1"/>
<evidence type="ECO:0000313" key="1">
    <source>
        <dbReference type="EMBL" id="AOQ24756.1"/>
    </source>
</evidence>
<dbReference type="RefSeq" id="WP_069590597.1">
    <property type="nucleotide sequence ID" value="NZ_CP017019.1"/>
</dbReference>
<protein>
    <recommendedName>
        <fullName evidence="5">PD-(D/E)XK endonuclease-like domain-containing protein</fullName>
    </recommendedName>
</protein>
<dbReference type="EMBL" id="VCDX01000001">
    <property type="protein sequence ID" value="TYL15706.1"/>
    <property type="molecule type" value="Genomic_DNA"/>
</dbReference>
<organism evidence="1 3">
    <name type="scientific">Neomoorella thermoacetica</name>
    <name type="common">Clostridium thermoaceticum</name>
    <dbReference type="NCBI Taxonomy" id="1525"/>
    <lineage>
        <taxon>Bacteria</taxon>
        <taxon>Bacillati</taxon>
        <taxon>Bacillota</taxon>
        <taxon>Clostridia</taxon>
        <taxon>Neomoorellales</taxon>
        <taxon>Neomoorellaceae</taxon>
        <taxon>Neomoorella</taxon>
    </lineage>
</organism>
<proteinExistence type="predicted"/>
<gene>
    <name evidence="1" type="ORF">Maut_02328</name>
    <name evidence="2" type="ORF">MTAT_04450</name>
</gene>
<accession>A0AAC9HKF1</accession>